<dbReference type="PANTHER" id="PTHR46958">
    <property type="entry name" value="B-CELL RECEPTOR CD22"/>
    <property type="match status" value="1"/>
</dbReference>
<dbReference type="GO" id="GO:0050859">
    <property type="term" value="P:negative regulation of B cell receptor signaling pathway"/>
    <property type="evidence" value="ECO:0007669"/>
    <property type="project" value="TreeGrafter"/>
</dbReference>
<dbReference type="GO" id="GO:0055037">
    <property type="term" value="C:recycling endosome"/>
    <property type="evidence" value="ECO:0007669"/>
    <property type="project" value="TreeGrafter"/>
</dbReference>
<dbReference type="GO" id="GO:0070062">
    <property type="term" value="C:extracellular exosome"/>
    <property type="evidence" value="ECO:0007669"/>
    <property type="project" value="TreeGrafter"/>
</dbReference>
<reference evidence="1" key="1">
    <citation type="submission" date="2016-05" db="EMBL/GenBank/DDBJ databases">
        <title>WGS assembly of Xenopus laevis.</title>
        <authorList>
            <person name="Session A."/>
            <person name="Uno Y."/>
            <person name="Kwon T."/>
            <person name="Chapman J."/>
            <person name="Toyoda A."/>
            <person name="Takahashi S."/>
            <person name="Fukui A."/>
            <person name="Hikosaka A."/>
            <person name="Putnam N."/>
            <person name="Stites J."/>
            <person name="Van Heeringen S."/>
            <person name="Quigley I."/>
            <person name="Heinz S."/>
            <person name="Hellsten U."/>
            <person name="Lyons J."/>
            <person name="Suzuki A."/>
            <person name="Kondo M."/>
            <person name="Ogino H."/>
            <person name="Ochi H."/>
            <person name="Bogdanovic O."/>
            <person name="Lister R."/>
            <person name="Georgiou G."/>
            <person name="Paranjpe S."/>
            <person name="Van Kruijsbergen I."/>
            <person name="Mozaffari S."/>
            <person name="Shu S."/>
            <person name="Schmutz J."/>
            <person name="Jenkins J."/>
            <person name="Grimwood J."/>
            <person name="Carlson J."/>
            <person name="Mitros T."/>
            <person name="Simakov O."/>
            <person name="Heald R."/>
            <person name="Miller K."/>
            <person name="Haudenschild C."/>
            <person name="Kuroki Y."/>
            <person name="Tanaka T."/>
            <person name="Michiue T."/>
            <person name="Watanabe M."/>
            <person name="Kinoshita T."/>
            <person name="Ohta Y."/>
            <person name="Mawaribuchi S."/>
            <person name="Suzuki Y."/>
            <person name="Haramoto Y."/>
            <person name="Yamamoto T."/>
            <person name="Takagi C."/>
            <person name="Kitzman J."/>
            <person name="Shendure J."/>
            <person name="Nakayama T."/>
            <person name="Izutsu Y."/>
            <person name="Robert J."/>
            <person name="Dichmann D."/>
            <person name="Flajnik M."/>
            <person name="Houston D."/>
            <person name="Marcotte E."/>
            <person name="Wallingford J."/>
            <person name="Ito Y."/>
            <person name="Asashima M."/>
            <person name="Ueno N."/>
            <person name="Matsuda Y."/>
            <person name="Jan Veenstra G."/>
            <person name="Fujiyama A."/>
            <person name="Harland R."/>
            <person name="Taira M."/>
            <person name="Rokhsar D.S."/>
        </authorList>
    </citation>
    <scope>NUCLEOTIDE SEQUENCE</scope>
    <source>
        <strain evidence="1">J</strain>
        <tissue evidence="1">Blood</tissue>
    </source>
</reference>
<dbReference type="Proteomes" id="UP000694892">
    <property type="component" value="Unassembled WGS sequence"/>
</dbReference>
<dbReference type="GO" id="GO:0042113">
    <property type="term" value="P:B cell activation"/>
    <property type="evidence" value="ECO:0007669"/>
    <property type="project" value="TreeGrafter"/>
</dbReference>
<dbReference type="GO" id="GO:0033691">
    <property type="term" value="F:sialic acid binding"/>
    <property type="evidence" value="ECO:0007669"/>
    <property type="project" value="TreeGrafter"/>
</dbReference>
<dbReference type="GO" id="GO:0030888">
    <property type="term" value="P:regulation of B cell proliferation"/>
    <property type="evidence" value="ECO:0007669"/>
    <property type="project" value="TreeGrafter"/>
</dbReference>
<sequence>MRSQIFFIKELPCVSLALGQLDSVKYKTTWIRYSYILINFWAISIFFSKRKKSPQTDAIFGSIPVPSMAEAPPFKMDDNVYDTINEGKYRVTSDSGSTSPLYSSSRKSKLLKKEDEDFYYYAADNKGQEEPEEVEYAAIGFSQHNQPNEASQQDGHHTEHAVYAILKN</sequence>
<dbReference type="GO" id="GO:0042609">
    <property type="term" value="F:CD4 receptor binding"/>
    <property type="evidence" value="ECO:0007669"/>
    <property type="project" value="TreeGrafter"/>
</dbReference>
<dbReference type="EMBL" id="KV467244">
    <property type="protein sequence ID" value="OCT56880.1"/>
    <property type="molecule type" value="Genomic_DNA"/>
</dbReference>
<name>A0A974BRF8_XENLA</name>
<gene>
    <name evidence="1" type="ORF">XELAEV_18004277mg</name>
</gene>
<organism evidence="1">
    <name type="scientific">Xenopus laevis</name>
    <name type="common">African clawed frog</name>
    <dbReference type="NCBI Taxonomy" id="8355"/>
    <lineage>
        <taxon>Eukaryota</taxon>
        <taxon>Metazoa</taxon>
        <taxon>Chordata</taxon>
        <taxon>Craniata</taxon>
        <taxon>Vertebrata</taxon>
        <taxon>Euteleostomi</taxon>
        <taxon>Amphibia</taxon>
        <taxon>Batrachia</taxon>
        <taxon>Anura</taxon>
        <taxon>Pipoidea</taxon>
        <taxon>Pipidae</taxon>
        <taxon>Xenopodinae</taxon>
        <taxon>Xenopus</taxon>
        <taxon>Xenopus</taxon>
    </lineage>
</organism>
<accession>A0A974BRF8</accession>
<protein>
    <submittedName>
        <fullName evidence="1">Uncharacterized protein</fullName>
    </submittedName>
</protein>
<dbReference type="GO" id="GO:0009897">
    <property type="term" value="C:external side of plasma membrane"/>
    <property type="evidence" value="ECO:0007669"/>
    <property type="project" value="TreeGrafter"/>
</dbReference>
<proteinExistence type="predicted"/>
<dbReference type="PANTHER" id="PTHR46958:SF1">
    <property type="entry name" value="B-CELL RECEPTOR CD22"/>
    <property type="match status" value="1"/>
</dbReference>
<dbReference type="AlphaFoldDB" id="A0A974BRF8"/>
<dbReference type="GO" id="GO:0019903">
    <property type="term" value="F:protein phosphatase binding"/>
    <property type="evidence" value="ECO:0007669"/>
    <property type="project" value="TreeGrafter"/>
</dbReference>
<evidence type="ECO:0000313" key="1">
    <source>
        <dbReference type="EMBL" id="OCT56880.1"/>
    </source>
</evidence>
<dbReference type="GO" id="GO:0005769">
    <property type="term" value="C:early endosome"/>
    <property type="evidence" value="ECO:0007669"/>
    <property type="project" value="TreeGrafter"/>
</dbReference>